<feature type="non-terminal residue" evidence="1">
    <location>
        <position position="1"/>
    </location>
</feature>
<evidence type="ECO:0000313" key="2">
    <source>
        <dbReference type="Proteomes" id="UP000276133"/>
    </source>
</evidence>
<protein>
    <submittedName>
        <fullName evidence="1">Uncharacterized protein</fullName>
    </submittedName>
</protein>
<comment type="caution">
    <text evidence="1">The sequence shown here is derived from an EMBL/GenBank/DDBJ whole genome shotgun (WGS) entry which is preliminary data.</text>
</comment>
<keyword evidence="2" id="KW-1185">Reference proteome</keyword>
<dbReference type="AlphaFoldDB" id="A0A3M7SSA3"/>
<accession>A0A3M7SSA3</accession>
<proteinExistence type="predicted"/>
<organism evidence="1 2">
    <name type="scientific">Brachionus plicatilis</name>
    <name type="common">Marine rotifer</name>
    <name type="synonym">Brachionus muelleri</name>
    <dbReference type="NCBI Taxonomy" id="10195"/>
    <lineage>
        <taxon>Eukaryota</taxon>
        <taxon>Metazoa</taxon>
        <taxon>Spiralia</taxon>
        <taxon>Gnathifera</taxon>
        <taxon>Rotifera</taxon>
        <taxon>Eurotatoria</taxon>
        <taxon>Monogononta</taxon>
        <taxon>Pseudotrocha</taxon>
        <taxon>Ploima</taxon>
        <taxon>Brachionidae</taxon>
        <taxon>Brachionus</taxon>
    </lineage>
</organism>
<evidence type="ECO:0000313" key="1">
    <source>
        <dbReference type="EMBL" id="RNA38663.1"/>
    </source>
</evidence>
<dbReference type="Proteomes" id="UP000276133">
    <property type="component" value="Unassembled WGS sequence"/>
</dbReference>
<reference evidence="1 2" key="1">
    <citation type="journal article" date="2018" name="Sci. Rep.">
        <title>Genomic signatures of local adaptation to the degree of environmental predictability in rotifers.</title>
        <authorList>
            <person name="Franch-Gras L."/>
            <person name="Hahn C."/>
            <person name="Garcia-Roger E.M."/>
            <person name="Carmona M.J."/>
            <person name="Serra M."/>
            <person name="Gomez A."/>
        </authorList>
    </citation>
    <scope>NUCLEOTIDE SEQUENCE [LARGE SCALE GENOMIC DNA]</scope>
    <source>
        <strain evidence="1">HYR1</strain>
    </source>
</reference>
<dbReference type="EMBL" id="REGN01000842">
    <property type="protein sequence ID" value="RNA38663.1"/>
    <property type="molecule type" value="Genomic_DNA"/>
</dbReference>
<sequence length="65" mass="7860">LLINRLIKIKKSFNCLKLDINIIIIKFFIQENFKLTMHIIRKILTCTLLFICDFYTIHGQNYKNK</sequence>
<gene>
    <name evidence="1" type="ORF">BpHYR1_027307</name>
</gene>
<name>A0A3M7SSA3_BRAPC</name>